<dbReference type="KEGG" id="pbn:PADG_12169"/>
<dbReference type="InterPro" id="IPR000210">
    <property type="entry name" value="BTB/POZ_dom"/>
</dbReference>
<evidence type="ECO:0000259" key="2">
    <source>
        <dbReference type="PROSITE" id="PS50097"/>
    </source>
</evidence>
<feature type="region of interest" description="Disordered" evidence="1">
    <location>
        <begin position="1"/>
        <end position="33"/>
    </location>
</feature>
<gene>
    <name evidence="3" type="ORF">PADG_12169</name>
</gene>
<reference evidence="3 4" key="1">
    <citation type="journal article" date="2011" name="PLoS Genet.">
        <title>Comparative genomic analysis of human fungal pathogens causing paracoccidioidomycosis.</title>
        <authorList>
            <person name="Desjardins C.A."/>
            <person name="Champion M.D."/>
            <person name="Holder J.W."/>
            <person name="Muszewska A."/>
            <person name="Goldberg J."/>
            <person name="Bailao A.M."/>
            <person name="Brigido M.M."/>
            <person name="Ferreira M.E."/>
            <person name="Garcia A.M."/>
            <person name="Grynberg M."/>
            <person name="Gujja S."/>
            <person name="Heiman D.I."/>
            <person name="Henn M.R."/>
            <person name="Kodira C.D."/>
            <person name="Leon-Narvaez H."/>
            <person name="Longo L.V."/>
            <person name="Ma L.J."/>
            <person name="Malavazi I."/>
            <person name="Matsuo A.L."/>
            <person name="Morais F.V."/>
            <person name="Pereira M."/>
            <person name="Rodriguez-Brito S."/>
            <person name="Sakthikumar S."/>
            <person name="Salem-Izacc S.M."/>
            <person name="Sykes S.M."/>
            <person name="Teixeira M.M."/>
            <person name="Vallejo M.C."/>
            <person name="Walter M.E."/>
            <person name="Yandava C."/>
            <person name="Young S."/>
            <person name="Zeng Q."/>
            <person name="Zucker J."/>
            <person name="Felipe M.S."/>
            <person name="Goldman G.H."/>
            <person name="Haas B.J."/>
            <person name="McEwen J.G."/>
            <person name="Nino-Vega G."/>
            <person name="Puccia R."/>
            <person name="San-Blas G."/>
            <person name="Soares C.M."/>
            <person name="Birren B.W."/>
            <person name="Cuomo C.A."/>
        </authorList>
    </citation>
    <scope>NUCLEOTIDE SEQUENCE [LARGE SCALE GENOMIC DNA]</scope>
    <source>
        <strain evidence="3 4">Pb18</strain>
    </source>
</reference>
<dbReference type="eggNOG" id="ENOG502T8VA">
    <property type="taxonomic scope" value="Eukaryota"/>
</dbReference>
<dbReference type="Proteomes" id="UP000001628">
    <property type="component" value="Unassembled WGS sequence"/>
</dbReference>
<feature type="domain" description="BTB" evidence="2">
    <location>
        <begin position="51"/>
        <end position="118"/>
    </location>
</feature>
<dbReference type="PANTHER" id="PTHR47843">
    <property type="entry name" value="BTB DOMAIN-CONTAINING PROTEIN-RELATED"/>
    <property type="match status" value="1"/>
</dbReference>
<organism evidence="3 4">
    <name type="scientific">Paracoccidioides brasiliensis (strain Pb18)</name>
    <dbReference type="NCBI Taxonomy" id="502780"/>
    <lineage>
        <taxon>Eukaryota</taxon>
        <taxon>Fungi</taxon>
        <taxon>Dikarya</taxon>
        <taxon>Ascomycota</taxon>
        <taxon>Pezizomycotina</taxon>
        <taxon>Eurotiomycetes</taxon>
        <taxon>Eurotiomycetidae</taxon>
        <taxon>Onygenales</taxon>
        <taxon>Ajellomycetaceae</taxon>
        <taxon>Paracoccidioides</taxon>
    </lineage>
</organism>
<evidence type="ECO:0000256" key="1">
    <source>
        <dbReference type="SAM" id="MobiDB-lite"/>
    </source>
</evidence>
<dbReference type="GeneID" id="22588066"/>
<protein>
    <recommendedName>
        <fullName evidence="2">BTB domain-containing protein</fullName>
    </recommendedName>
</protein>
<dbReference type="InterPro" id="IPR011333">
    <property type="entry name" value="SKP1/BTB/POZ_sf"/>
</dbReference>
<dbReference type="Gene3D" id="3.30.710.10">
    <property type="entry name" value="Potassium Channel Kv1.1, Chain A"/>
    <property type="match status" value="1"/>
</dbReference>
<dbReference type="AlphaFoldDB" id="A0A0A0HUP6"/>
<dbReference type="CDD" id="cd18186">
    <property type="entry name" value="BTB_POZ_ZBTB_KLHL-like"/>
    <property type="match status" value="1"/>
</dbReference>
<dbReference type="SUPFAM" id="SSF54695">
    <property type="entry name" value="POZ domain"/>
    <property type="match status" value="1"/>
</dbReference>
<dbReference type="Pfam" id="PF00651">
    <property type="entry name" value="BTB"/>
    <property type="match status" value="1"/>
</dbReference>
<dbReference type="PROSITE" id="PS50097">
    <property type="entry name" value="BTB"/>
    <property type="match status" value="1"/>
</dbReference>
<dbReference type="OMA" id="AVYRCET"/>
<name>A0A0A0HUP6_PARBD</name>
<accession>A0A0A0HUP6</accession>
<proteinExistence type="predicted"/>
<evidence type="ECO:0000313" key="4">
    <source>
        <dbReference type="Proteomes" id="UP000001628"/>
    </source>
</evidence>
<keyword evidence="4" id="KW-1185">Reference proteome</keyword>
<dbReference type="VEuPathDB" id="FungiDB:PADG_12169"/>
<dbReference type="OrthoDB" id="6359816at2759"/>
<dbReference type="HOGENOM" id="CLU_956348_0_0_1"/>
<evidence type="ECO:0000313" key="3">
    <source>
        <dbReference type="EMBL" id="KGM91711.1"/>
    </source>
</evidence>
<dbReference type="STRING" id="502780.A0A0A0HUP6"/>
<dbReference type="RefSeq" id="XP_010762303.1">
    <property type="nucleotide sequence ID" value="XM_010764001.1"/>
</dbReference>
<dbReference type="PANTHER" id="PTHR47843:SF5">
    <property type="entry name" value="BTB_POZ DOMAIN PROTEIN"/>
    <property type="match status" value="1"/>
</dbReference>
<sequence>MDDKAKVYNSRIESDAAPEAQPKTASKVEKDSHGLTLTERVEQLEDVSERPDFTISAIDCEYNVHSRIICARSRFFEKAMNGNFAESRSKRIHLPEEEMDSLELLISILYGFEISYYVELWTEAQDDSNGSTDGIDKSESRIATPKHSLMENNKCPDVPRQSAGLRLLRFYALSWAKETVLIWTKTNVHRGSIIEVIRDIYRCESGNYTELMDGISAIIMDNVDILVDHDGFYYVVAENGELGAELLRYVILTNKIVMSAMCIHSSLEKLHNIGGQKLVYEAARLKLKIHHRLEKFPGLSSRKTGSE</sequence>
<dbReference type="InParanoid" id="A0A0A0HUP6"/>
<dbReference type="EMBL" id="KN275965">
    <property type="protein sequence ID" value="KGM91711.1"/>
    <property type="molecule type" value="Genomic_DNA"/>
</dbReference>